<name>A0ABQ6W694_9EURO</name>
<proteinExistence type="predicted"/>
<dbReference type="Proteomes" id="UP000325395">
    <property type="component" value="Unassembled WGS sequence"/>
</dbReference>
<reference evidence="1 2" key="1">
    <citation type="submission" date="2019-04" db="EMBL/GenBank/DDBJ databases">
        <authorList>
            <consortium name="DOE Joint Genome Institute"/>
            <person name="Mondo S."/>
            <person name="Kjaerbolling I."/>
            <person name="Vesth T."/>
            <person name="Frisvad J.C."/>
            <person name="Nybo J.L."/>
            <person name="Theobald S."/>
            <person name="Kildgaard S."/>
            <person name="Isbrandt T."/>
            <person name="Kuo A."/>
            <person name="Sato A."/>
            <person name="Lyhne E.K."/>
            <person name="Kogle M.E."/>
            <person name="Wiebenga A."/>
            <person name="Kun R.S."/>
            <person name="Lubbers R.J."/>
            <person name="Makela M.R."/>
            <person name="Barry K."/>
            <person name="Chovatia M."/>
            <person name="Clum A."/>
            <person name="Daum C."/>
            <person name="Haridas S."/>
            <person name="He G."/>
            <person name="LaButti K."/>
            <person name="Lipzen A."/>
            <person name="Riley R."/>
            <person name="Salamov A."/>
            <person name="Simmons B.A."/>
            <person name="Magnuson J.K."/>
            <person name="Henrissat B."/>
            <person name="Mortensen U.H."/>
            <person name="Larsen T.O."/>
            <person name="Devries R.P."/>
            <person name="Grigoriev I.V."/>
            <person name="Machida M."/>
            <person name="Baker S.E."/>
            <person name="Andersen M.R."/>
            <person name="Cantor M.N."/>
            <person name="Hua S.X."/>
        </authorList>
    </citation>
    <scope>NUCLEOTIDE SEQUENCE [LARGE SCALE GENOMIC DNA]</scope>
    <source>
        <strain evidence="1 2">CBS 117616</strain>
    </source>
</reference>
<protein>
    <submittedName>
        <fullName evidence="1">Uncharacterized protein</fullName>
    </submittedName>
</protein>
<gene>
    <name evidence="1" type="ORF">BDV36DRAFT_274015</name>
</gene>
<evidence type="ECO:0000313" key="2">
    <source>
        <dbReference type="Proteomes" id="UP000325395"/>
    </source>
</evidence>
<evidence type="ECO:0000313" key="1">
    <source>
        <dbReference type="EMBL" id="KAE8411651.1"/>
    </source>
</evidence>
<dbReference type="EMBL" id="ML735865">
    <property type="protein sequence ID" value="KAE8411651.1"/>
    <property type="molecule type" value="Genomic_DNA"/>
</dbReference>
<accession>A0ABQ6W694</accession>
<organism evidence="1 2">
    <name type="scientific">Aspergillus pseudocaelatus</name>
    <dbReference type="NCBI Taxonomy" id="1825620"/>
    <lineage>
        <taxon>Eukaryota</taxon>
        <taxon>Fungi</taxon>
        <taxon>Dikarya</taxon>
        <taxon>Ascomycota</taxon>
        <taxon>Pezizomycotina</taxon>
        <taxon>Eurotiomycetes</taxon>
        <taxon>Eurotiomycetidae</taxon>
        <taxon>Eurotiales</taxon>
        <taxon>Aspergillaceae</taxon>
        <taxon>Aspergillus</taxon>
        <taxon>Aspergillus subgen. Circumdati</taxon>
    </lineage>
</organism>
<keyword evidence="2" id="KW-1185">Reference proteome</keyword>
<sequence>MTSSPVKLGPKECRPITRRKFPCHAGSSAIQIAERAFLHWFFQSTSRLCICLGSFFLSSHTILPVVRGERFPLLTDILKKKSSAAPPMVESCWALLAATGSMVVNDTKDGW</sequence>